<feature type="transmembrane region" description="Helical" evidence="1">
    <location>
        <begin position="39"/>
        <end position="63"/>
    </location>
</feature>
<feature type="transmembrane region" description="Helical" evidence="1">
    <location>
        <begin position="12"/>
        <end position="33"/>
    </location>
</feature>
<keyword evidence="1" id="KW-1133">Transmembrane helix</keyword>
<accession>A0A1W1D2Q6</accession>
<keyword evidence="1" id="KW-0472">Membrane</keyword>
<proteinExistence type="predicted"/>
<evidence type="ECO:0000313" key="2">
    <source>
        <dbReference type="EMBL" id="SFV74921.1"/>
    </source>
</evidence>
<dbReference type="AlphaFoldDB" id="A0A1W1D2Q6"/>
<gene>
    <name evidence="2" type="ORF">MNB_SM-3-1526</name>
</gene>
<evidence type="ECO:0008006" key="3">
    <source>
        <dbReference type="Google" id="ProtNLM"/>
    </source>
</evidence>
<protein>
    <recommendedName>
        <fullName evidence="3">Integral membrane protein</fullName>
    </recommendedName>
</protein>
<keyword evidence="1" id="KW-0812">Transmembrane</keyword>
<evidence type="ECO:0000256" key="1">
    <source>
        <dbReference type="SAM" id="Phobius"/>
    </source>
</evidence>
<sequence length="95" mass="11138">MQKDIFEKIINFLLGASWAFILFGALFTFKVFLPFGIAFSLFLSFFFVVFSLFLVLILDSFLVKKQLLAEAKKQTKLLEKIYNEKREKEPNKEDS</sequence>
<organism evidence="2">
    <name type="scientific">hydrothermal vent metagenome</name>
    <dbReference type="NCBI Taxonomy" id="652676"/>
    <lineage>
        <taxon>unclassified sequences</taxon>
        <taxon>metagenomes</taxon>
        <taxon>ecological metagenomes</taxon>
    </lineage>
</organism>
<reference evidence="2" key="1">
    <citation type="submission" date="2016-10" db="EMBL/GenBank/DDBJ databases">
        <authorList>
            <person name="de Groot N.N."/>
        </authorList>
    </citation>
    <scope>NUCLEOTIDE SEQUENCE</scope>
</reference>
<dbReference type="EMBL" id="FPHP01000009">
    <property type="protein sequence ID" value="SFV74921.1"/>
    <property type="molecule type" value="Genomic_DNA"/>
</dbReference>
<name>A0A1W1D2Q6_9ZZZZ</name>